<keyword evidence="3" id="KW-1185">Reference proteome</keyword>
<organism evidence="2 3">
    <name type="scientific">Botryotinia fuckeliana (strain B05.10)</name>
    <name type="common">Noble rot fungus</name>
    <name type="synonym">Botrytis cinerea</name>
    <dbReference type="NCBI Taxonomy" id="332648"/>
    <lineage>
        <taxon>Eukaryota</taxon>
        <taxon>Fungi</taxon>
        <taxon>Dikarya</taxon>
        <taxon>Ascomycota</taxon>
        <taxon>Pezizomycotina</taxon>
        <taxon>Leotiomycetes</taxon>
        <taxon>Helotiales</taxon>
        <taxon>Sclerotiniaceae</taxon>
        <taxon>Botrytis</taxon>
    </lineage>
</organism>
<dbReference type="GeneID" id="5434923"/>
<reference evidence="2 3" key="2">
    <citation type="journal article" date="2012" name="Eukaryot. Cell">
        <title>Genome update of Botrytis cinerea strains B05.10 and T4.</title>
        <authorList>
            <person name="Staats M."/>
            <person name="van Kan J.A."/>
        </authorList>
    </citation>
    <scope>NUCLEOTIDE SEQUENCE [LARGE SCALE GENOMIC DNA]</scope>
    <source>
        <strain evidence="2 3">B05.10</strain>
    </source>
</reference>
<dbReference type="KEGG" id="bfu:BCIN_02g09360"/>
<sequence>MDYGDAIREVDKKSTKSKNKAAMARKPWQADEIQKTAPNAMAKSFLVKAHIPLIQPHLDLRKIAARTNRIQKVKKRSEDLVESKTLHQPPAQETRKAMAKIVLHFAMKWHRYKKKLKLL</sequence>
<name>A0A384JB11_BOTFB</name>
<feature type="compositionally biased region" description="Basic and acidic residues" evidence="1">
    <location>
        <begin position="1"/>
        <end position="14"/>
    </location>
</feature>
<dbReference type="EMBL" id="CP009806">
    <property type="protein sequence ID" value="ATZ47680.1"/>
    <property type="molecule type" value="Genomic_DNA"/>
</dbReference>
<proteinExistence type="predicted"/>
<gene>
    <name evidence="2" type="ORF">BCIN_02g09360</name>
</gene>
<evidence type="ECO:0000313" key="2">
    <source>
        <dbReference type="EMBL" id="ATZ47680.1"/>
    </source>
</evidence>
<dbReference type="RefSeq" id="XP_024547416.1">
    <property type="nucleotide sequence ID" value="XM_024691645.1"/>
</dbReference>
<evidence type="ECO:0000256" key="1">
    <source>
        <dbReference type="SAM" id="MobiDB-lite"/>
    </source>
</evidence>
<feature type="region of interest" description="Disordered" evidence="1">
    <location>
        <begin position="1"/>
        <end position="28"/>
    </location>
</feature>
<evidence type="ECO:0000313" key="3">
    <source>
        <dbReference type="Proteomes" id="UP000001798"/>
    </source>
</evidence>
<dbReference type="Proteomes" id="UP000001798">
    <property type="component" value="Chromosome 2"/>
</dbReference>
<dbReference type="AlphaFoldDB" id="A0A384JB11"/>
<reference evidence="2 3" key="3">
    <citation type="journal article" date="2017" name="Mol. Plant Pathol.">
        <title>A gapless genome sequence of the fungus Botrytis cinerea.</title>
        <authorList>
            <person name="Van Kan J.A."/>
            <person name="Stassen J.H."/>
            <person name="Mosbach A."/>
            <person name="Van Der Lee T.A."/>
            <person name="Faino L."/>
            <person name="Farmer A.D."/>
            <person name="Papasotiriou D.G."/>
            <person name="Zhou S."/>
            <person name="Seidl M.F."/>
            <person name="Cottam E."/>
            <person name="Edel D."/>
            <person name="Hahn M."/>
            <person name="Schwartz D.C."/>
            <person name="Dietrich R.A."/>
            <person name="Widdison S."/>
            <person name="Scalliet G."/>
        </authorList>
    </citation>
    <scope>NUCLEOTIDE SEQUENCE [LARGE SCALE GENOMIC DNA]</scope>
    <source>
        <strain evidence="2 3">B05.10</strain>
    </source>
</reference>
<accession>A0A384JB11</accession>
<dbReference type="VEuPathDB" id="FungiDB:Bcin02g09360"/>
<reference evidence="2 3" key="1">
    <citation type="journal article" date="2011" name="PLoS Genet.">
        <title>Genomic analysis of the necrotrophic fungal pathogens Sclerotinia sclerotiorum and Botrytis cinerea.</title>
        <authorList>
            <person name="Amselem J."/>
            <person name="Cuomo C.A."/>
            <person name="van Kan J.A."/>
            <person name="Viaud M."/>
            <person name="Benito E.P."/>
            <person name="Couloux A."/>
            <person name="Coutinho P.M."/>
            <person name="de Vries R.P."/>
            <person name="Dyer P.S."/>
            <person name="Fillinger S."/>
            <person name="Fournier E."/>
            <person name="Gout L."/>
            <person name="Hahn M."/>
            <person name="Kohn L."/>
            <person name="Lapalu N."/>
            <person name="Plummer K.M."/>
            <person name="Pradier J.M."/>
            <person name="Quevillon E."/>
            <person name="Sharon A."/>
            <person name="Simon A."/>
            <person name="ten Have A."/>
            <person name="Tudzynski B."/>
            <person name="Tudzynski P."/>
            <person name="Wincker P."/>
            <person name="Andrew M."/>
            <person name="Anthouard V."/>
            <person name="Beever R.E."/>
            <person name="Beffa R."/>
            <person name="Benoit I."/>
            <person name="Bouzid O."/>
            <person name="Brault B."/>
            <person name="Chen Z."/>
            <person name="Choquer M."/>
            <person name="Collemare J."/>
            <person name="Cotton P."/>
            <person name="Danchin E.G."/>
            <person name="Da Silva C."/>
            <person name="Gautier A."/>
            <person name="Giraud C."/>
            <person name="Giraud T."/>
            <person name="Gonzalez C."/>
            <person name="Grossetete S."/>
            <person name="Guldener U."/>
            <person name="Henrissat B."/>
            <person name="Howlett B.J."/>
            <person name="Kodira C."/>
            <person name="Kretschmer M."/>
            <person name="Lappartient A."/>
            <person name="Leroch M."/>
            <person name="Levis C."/>
            <person name="Mauceli E."/>
            <person name="Neuveglise C."/>
            <person name="Oeser B."/>
            <person name="Pearson M."/>
            <person name="Poulain J."/>
            <person name="Poussereau N."/>
            <person name="Quesneville H."/>
            <person name="Rascle C."/>
            <person name="Schumacher J."/>
            <person name="Segurens B."/>
            <person name="Sexton A."/>
            <person name="Silva E."/>
            <person name="Sirven C."/>
            <person name="Soanes D.M."/>
            <person name="Talbot N.J."/>
            <person name="Templeton M."/>
            <person name="Yandava C."/>
            <person name="Yarden O."/>
            <person name="Zeng Q."/>
            <person name="Rollins J.A."/>
            <person name="Lebrun M.H."/>
            <person name="Dickman M."/>
        </authorList>
    </citation>
    <scope>NUCLEOTIDE SEQUENCE [LARGE SCALE GENOMIC DNA]</scope>
    <source>
        <strain evidence="2 3">B05.10</strain>
    </source>
</reference>
<protein>
    <submittedName>
        <fullName evidence="2">Uncharacterized protein</fullName>
    </submittedName>
</protein>